<evidence type="ECO:0000256" key="8">
    <source>
        <dbReference type="ARBA" id="ARBA00023002"/>
    </source>
</evidence>
<dbReference type="PANTHER" id="PTHR31356">
    <property type="entry name" value="THYLAKOID LUMENAL 29 KDA PROTEIN, CHLOROPLASTIC-RELATED"/>
    <property type="match status" value="1"/>
</dbReference>
<dbReference type="GO" id="GO:0034599">
    <property type="term" value="P:cellular response to oxidative stress"/>
    <property type="evidence" value="ECO:0007669"/>
    <property type="project" value="InterPro"/>
</dbReference>
<evidence type="ECO:0000256" key="4">
    <source>
        <dbReference type="ARBA" id="ARBA00022559"/>
    </source>
</evidence>
<keyword evidence="7 12" id="KW-0106">Calcium</keyword>
<evidence type="ECO:0000313" key="14">
    <source>
        <dbReference type="EMBL" id="ACN34175.1"/>
    </source>
</evidence>
<evidence type="ECO:0000256" key="2">
    <source>
        <dbReference type="ARBA" id="ARBA00004613"/>
    </source>
</evidence>
<dbReference type="InterPro" id="IPR000823">
    <property type="entry name" value="Peroxidase_pln"/>
</dbReference>
<dbReference type="Gene3D" id="1.10.420.10">
    <property type="entry name" value="Peroxidase, domain 2"/>
    <property type="match status" value="1"/>
</dbReference>
<evidence type="ECO:0000256" key="5">
    <source>
        <dbReference type="ARBA" id="ARBA00022617"/>
    </source>
</evidence>
<comment type="cofactor">
    <cofactor evidence="12">
        <name>heme b</name>
        <dbReference type="ChEBI" id="CHEBI:60344"/>
    </cofactor>
    <text evidence="12">Binds 1 heme b (iron(II)-protoporphyrin IX) group per subunit.</text>
</comment>
<dbReference type="PRINTS" id="PR00458">
    <property type="entry name" value="PEROXIDASE"/>
</dbReference>
<dbReference type="PROSITE" id="PS00435">
    <property type="entry name" value="PEROXIDASE_1"/>
    <property type="match status" value="1"/>
</dbReference>
<keyword evidence="4" id="KW-0575">Peroxidase</keyword>
<comment type="catalytic activity">
    <reaction evidence="1">
        <text>2 a phenolic donor + H2O2 = 2 a phenolic radical donor + 2 H2O</text>
        <dbReference type="Rhea" id="RHEA:56136"/>
        <dbReference type="ChEBI" id="CHEBI:15377"/>
        <dbReference type="ChEBI" id="CHEBI:16240"/>
        <dbReference type="ChEBI" id="CHEBI:139520"/>
        <dbReference type="ChEBI" id="CHEBI:139521"/>
        <dbReference type="EC" id="1.11.1.7"/>
    </reaction>
</comment>
<feature type="domain" description="Plant heme peroxidase family profile" evidence="13">
    <location>
        <begin position="8"/>
        <end position="111"/>
    </location>
</feature>
<dbReference type="CDD" id="cd00314">
    <property type="entry name" value="plant_peroxidase_like"/>
    <property type="match status" value="1"/>
</dbReference>
<feature type="binding site" evidence="12">
    <location>
        <position position="109"/>
    </location>
    <ligand>
        <name>Ca(2+)</name>
        <dbReference type="ChEBI" id="CHEBI:29108"/>
        <label>2</label>
    </ligand>
</feature>
<dbReference type="GO" id="GO:0140825">
    <property type="term" value="F:lactoperoxidase activity"/>
    <property type="evidence" value="ECO:0007669"/>
    <property type="project" value="UniProtKB-EC"/>
</dbReference>
<comment type="similarity">
    <text evidence="3">Belongs to the peroxidase family. Ascorbate peroxidase subfamily.</text>
</comment>
<keyword evidence="6 12" id="KW-0479">Metal-binding</keyword>
<evidence type="ECO:0000256" key="7">
    <source>
        <dbReference type="ARBA" id="ARBA00022837"/>
    </source>
</evidence>
<keyword evidence="8" id="KW-0560">Oxidoreductase</keyword>
<organism evidence="14">
    <name type="scientific">Zea mays</name>
    <name type="common">Maize</name>
    <dbReference type="NCBI Taxonomy" id="4577"/>
    <lineage>
        <taxon>Eukaryota</taxon>
        <taxon>Viridiplantae</taxon>
        <taxon>Streptophyta</taxon>
        <taxon>Embryophyta</taxon>
        <taxon>Tracheophyta</taxon>
        <taxon>Spermatophyta</taxon>
        <taxon>Magnoliopsida</taxon>
        <taxon>Liliopsida</taxon>
        <taxon>Poales</taxon>
        <taxon>Poaceae</taxon>
        <taxon>PACMAD clade</taxon>
        <taxon>Panicoideae</taxon>
        <taxon>Andropogonodae</taxon>
        <taxon>Andropogoneae</taxon>
        <taxon>Tripsacinae</taxon>
        <taxon>Zea</taxon>
    </lineage>
</organism>
<evidence type="ECO:0000256" key="10">
    <source>
        <dbReference type="ARBA" id="ARBA00023324"/>
    </source>
</evidence>
<dbReference type="GO" id="GO:0042744">
    <property type="term" value="P:hydrogen peroxide catabolic process"/>
    <property type="evidence" value="ECO:0007669"/>
    <property type="project" value="UniProtKB-KW"/>
</dbReference>
<keyword evidence="9 12" id="KW-0408">Iron</keyword>
<reference evidence="14" key="1">
    <citation type="journal article" date="2009" name="PLoS Genet.">
        <title>Sequencing, mapping, and analysis of 27,455 maize full-length cDNAs.</title>
        <authorList>
            <person name="Soderlund C."/>
            <person name="Descour A."/>
            <person name="Kudrna D."/>
            <person name="Bomhoff M."/>
            <person name="Boyd L."/>
            <person name="Currie J."/>
            <person name="Angelova A."/>
            <person name="Collura K."/>
            <person name="Wissotski M."/>
            <person name="Ashley E."/>
            <person name="Morrow D."/>
            <person name="Fernandes J."/>
            <person name="Walbot V."/>
            <person name="Yu Y."/>
        </authorList>
    </citation>
    <scope>NUCLEOTIDE SEQUENCE</scope>
    <source>
        <strain evidence="14">B73</strain>
    </source>
</reference>
<dbReference type="FunFam" id="1.10.520.10:FF:000011">
    <property type="entry name" value="L-ascorbate peroxidase"/>
    <property type="match status" value="1"/>
</dbReference>
<proteinExistence type="evidence at transcript level"/>
<accession>C0PG59</accession>
<dbReference type="Gene3D" id="1.10.520.10">
    <property type="match status" value="1"/>
</dbReference>
<feature type="binding site" evidence="11">
    <location>
        <position position="78"/>
    </location>
    <ligand>
        <name>substrate</name>
    </ligand>
</feature>
<dbReference type="InterPro" id="IPR002016">
    <property type="entry name" value="Haem_peroxidase"/>
</dbReference>
<evidence type="ECO:0000256" key="11">
    <source>
        <dbReference type="PIRSR" id="PIRSR600823-2"/>
    </source>
</evidence>
<comment type="cofactor">
    <cofactor evidence="12">
        <name>Ca(2+)</name>
        <dbReference type="ChEBI" id="CHEBI:29108"/>
    </cofactor>
    <text evidence="12">Binds 2 calcium ions per subunit.</text>
</comment>
<keyword evidence="10" id="KW-0376">Hydrogen peroxide</keyword>
<dbReference type="GO" id="GO:0020037">
    <property type="term" value="F:heme binding"/>
    <property type="evidence" value="ECO:0007669"/>
    <property type="project" value="InterPro"/>
</dbReference>
<name>C0PG59_MAIZE</name>
<evidence type="ECO:0000256" key="6">
    <source>
        <dbReference type="ARBA" id="ARBA00022723"/>
    </source>
</evidence>
<dbReference type="InterPro" id="IPR044831">
    <property type="entry name" value="Ccp1-like"/>
</dbReference>
<feature type="binding site" evidence="12">
    <location>
        <position position="8"/>
    </location>
    <ligand>
        <name>Ca(2+)</name>
        <dbReference type="ChEBI" id="CHEBI:29108"/>
        <label>1</label>
    </ligand>
</feature>
<comment type="subcellular location">
    <subcellularLocation>
        <location evidence="2">Secreted</location>
    </subcellularLocation>
</comment>
<dbReference type="Pfam" id="PF00141">
    <property type="entry name" value="peroxidase"/>
    <property type="match status" value="1"/>
</dbReference>
<dbReference type="ExpressionAtlas" id="C0PG59">
    <property type="expression patterns" value="baseline and differential"/>
</dbReference>
<dbReference type="PRINTS" id="PR00461">
    <property type="entry name" value="PLPEROXIDASE"/>
</dbReference>
<evidence type="ECO:0000256" key="9">
    <source>
        <dbReference type="ARBA" id="ARBA00023004"/>
    </source>
</evidence>
<dbReference type="InterPro" id="IPR010255">
    <property type="entry name" value="Haem_peroxidase_sf"/>
</dbReference>
<dbReference type="AlphaFoldDB" id="C0PG59"/>
<protein>
    <recommendedName>
        <fullName evidence="13">Plant heme peroxidase family profile domain-containing protein</fullName>
    </recommendedName>
</protein>
<dbReference type="InterPro" id="IPR019793">
    <property type="entry name" value="Peroxidases_heam-ligand_BS"/>
</dbReference>
<evidence type="ECO:0000256" key="3">
    <source>
        <dbReference type="ARBA" id="ARBA00006873"/>
    </source>
</evidence>
<dbReference type="EMBL" id="BT067278">
    <property type="protein sequence ID" value="ACN34175.1"/>
    <property type="molecule type" value="mRNA"/>
</dbReference>
<evidence type="ECO:0000256" key="12">
    <source>
        <dbReference type="PIRSR" id="PIRSR600823-3"/>
    </source>
</evidence>
<feature type="binding site" description="axial binding residue" evidence="12">
    <location>
        <position position="108"/>
    </location>
    <ligand>
        <name>heme b</name>
        <dbReference type="ChEBI" id="CHEBI:60344"/>
    </ligand>
    <ligandPart>
        <name>Fe</name>
        <dbReference type="ChEBI" id="CHEBI:18248"/>
    </ligandPart>
</feature>
<evidence type="ECO:0000259" key="13">
    <source>
        <dbReference type="PROSITE" id="PS50873"/>
    </source>
</evidence>
<dbReference type="GO" id="GO:0005576">
    <property type="term" value="C:extracellular region"/>
    <property type="evidence" value="ECO:0007669"/>
    <property type="project" value="UniProtKB-SubCell"/>
</dbReference>
<dbReference type="GO" id="GO:0046872">
    <property type="term" value="F:metal ion binding"/>
    <property type="evidence" value="ECO:0007669"/>
    <property type="project" value="UniProtKB-KW"/>
</dbReference>
<sequence>MNGSIIYEVDRPENIGLNRSIKILRKAKEGIDNVQKVSWADLIAVAGAEAVALCGGPEIPVRLGRVDSSSADPSGKLPEETLDAASLKTLFSKKGFSAQELVVLSGAHTIGGKGFGSPVVFDNTYFKVLLDNRPPQTSSSKCIFLTNCF</sequence>
<dbReference type="PANTHER" id="PTHR31356:SF8">
    <property type="entry name" value="L-ASCORBATE PEROXIDASE 6-RELATED"/>
    <property type="match status" value="1"/>
</dbReference>
<dbReference type="PROSITE" id="PS50873">
    <property type="entry name" value="PEROXIDASE_4"/>
    <property type="match status" value="1"/>
</dbReference>
<dbReference type="SUPFAM" id="SSF48113">
    <property type="entry name" value="Heme-dependent peroxidases"/>
    <property type="match status" value="1"/>
</dbReference>
<keyword evidence="5" id="KW-0349">Heme</keyword>
<evidence type="ECO:0000256" key="1">
    <source>
        <dbReference type="ARBA" id="ARBA00000189"/>
    </source>
</evidence>